<keyword evidence="2 4" id="KW-0416">Keratin</keyword>
<sequence length="132" mass="13215">MPYSYSARTCAARPTGAPGPVPAGPAAPGTTLEVDYLSGLCLPSSFQTGSWLLDHCGREAGGEPPVSSPVQATCPRPPACVSSPCSAPCSRPLSFVSSSCKAQGGASATGQLACGAPRTCRRPCVSGARKTC</sequence>
<dbReference type="InParanoid" id="A0A6J2L074"/>
<dbReference type="GeneID" id="114490014"/>
<comment type="function">
    <text evidence="4">In the hair cortex, hair keratin intermediate filaments are embedded in an interfilamentous matrix, consisting of hair keratin-associated proteins (KRTAP), which are essential for the formation of a rigid and resistant hair shaft through their extensive disulfide bond cross-linking with abundant cysteine residues of hair keratins. The matrix proteins include the high-sulfur and high-glycine-tyrosine keratins.</text>
</comment>
<dbReference type="RefSeq" id="XP_028359703.1">
    <property type="nucleotide sequence ID" value="XM_028503902.1"/>
</dbReference>
<comment type="similarity">
    <text evidence="3 4">Belongs to the PMG family.</text>
</comment>
<dbReference type="AlphaFoldDB" id="A0A6J2L074"/>
<proteinExistence type="inferred from homology"/>
<dbReference type="InterPro" id="IPR007951">
    <property type="entry name" value="KRTAP_PMG"/>
</dbReference>
<gene>
    <name evidence="7" type="primary">LOC114490014</name>
</gene>
<dbReference type="PANTHER" id="PTHR23260:SF9">
    <property type="entry name" value="KERATIN-ASSOCIATED PROTEIN 11-1"/>
    <property type="match status" value="1"/>
</dbReference>
<reference evidence="7" key="1">
    <citation type="submission" date="2025-08" db="UniProtKB">
        <authorList>
            <consortium name="RefSeq"/>
        </authorList>
    </citation>
    <scope>IDENTIFICATION</scope>
    <source>
        <tissue evidence="7">Muscle</tissue>
    </source>
</reference>
<dbReference type="KEGG" id="pdic:114490014"/>
<dbReference type="OrthoDB" id="9444590at2759"/>
<evidence type="ECO:0000313" key="6">
    <source>
        <dbReference type="Proteomes" id="UP000504628"/>
    </source>
</evidence>
<dbReference type="InterPro" id="IPR007659">
    <property type="entry name" value="Keratin_matx"/>
</dbReference>
<accession>A0A6J2L074</accession>
<name>A0A6J2L074_9CHIR</name>
<keyword evidence="6" id="KW-1185">Reference proteome</keyword>
<evidence type="ECO:0000256" key="2">
    <source>
        <dbReference type="ARBA" id="ARBA00022744"/>
    </source>
</evidence>
<evidence type="ECO:0000313" key="7">
    <source>
        <dbReference type="RefSeq" id="XP_028359703.1"/>
    </source>
</evidence>
<protein>
    <recommendedName>
        <fullName evidence="4">Keratin-associated protein</fullName>
    </recommendedName>
</protein>
<dbReference type="Pfam" id="PF05287">
    <property type="entry name" value="PMG"/>
    <property type="match status" value="1"/>
</dbReference>
<dbReference type="PANTHER" id="PTHR23260">
    <property type="entry name" value="KERATIN ASSOCIATED PROTEIN 3-3-RELATED"/>
    <property type="match status" value="1"/>
</dbReference>
<evidence type="ECO:0000256" key="5">
    <source>
        <dbReference type="SAM" id="MobiDB-lite"/>
    </source>
</evidence>
<comment type="subunit">
    <text evidence="4">Interacts with hair keratins.</text>
</comment>
<dbReference type="Proteomes" id="UP000504628">
    <property type="component" value="Chromosome 2"/>
</dbReference>
<dbReference type="GO" id="GO:0045095">
    <property type="term" value="C:keratin filament"/>
    <property type="evidence" value="ECO:0007669"/>
    <property type="project" value="UniProtKB-UniRule"/>
</dbReference>
<organism evidence="6 7">
    <name type="scientific">Phyllostomus discolor</name>
    <name type="common">pale spear-nosed bat</name>
    <dbReference type="NCBI Taxonomy" id="89673"/>
    <lineage>
        <taxon>Eukaryota</taxon>
        <taxon>Metazoa</taxon>
        <taxon>Chordata</taxon>
        <taxon>Craniata</taxon>
        <taxon>Vertebrata</taxon>
        <taxon>Euteleostomi</taxon>
        <taxon>Mammalia</taxon>
        <taxon>Eutheria</taxon>
        <taxon>Laurasiatheria</taxon>
        <taxon>Chiroptera</taxon>
        <taxon>Yangochiroptera</taxon>
        <taxon>Phyllostomidae</taxon>
        <taxon>Phyllostominae</taxon>
        <taxon>Phyllostomus</taxon>
    </lineage>
</organism>
<feature type="region of interest" description="Disordered" evidence="5">
    <location>
        <begin position="1"/>
        <end position="24"/>
    </location>
</feature>
<evidence type="ECO:0000256" key="3">
    <source>
        <dbReference type="ARBA" id="ARBA00034495"/>
    </source>
</evidence>
<dbReference type="GO" id="GO:0005829">
    <property type="term" value="C:cytosol"/>
    <property type="evidence" value="ECO:0007669"/>
    <property type="project" value="UniProtKB-ARBA"/>
</dbReference>
<dbReference type="GO" id="GO:0005198">
    <property type="term" value="F:structural molecule activity"/>
    <property type="evidence" value="ECO:0007669"/>
    <property type="project" value="InterPro"/>
</dbReference>
<evidence type="ECO:0000256" key="4">
    <source>
        <dbReference type="RuleBase" id="RU369044"/>
    </source>
</evidence>
<evidence type="ECO:0000256" key="1">
    <source>
        <dbReference type="ARBA" id="ARBA00022737"/>
    </source>
</evidence>
<keyword evidence="1" id="KW-0677">Repeat</keyword>